<evidence type="ECO:0000256" key="6">
    <source>
        <dbReference type="ARBA" id="ARBA00022525"/>
    </source>
</evidence>
<dbReference type="Pfam" id="PF01095">
    <property type="entry name" value="Pectinesterase"/>
    <property type="match status" value="2"/>
</dbReference>
<dbReference type="FunFam" id="2.160.20.10:FF:000008">
    <property type="entry name" value="Pectinesterase"/>
    <property type="match status" value="1"/>
</dbReference>
<keyword evidence="10" id="KW-0325">Glycoprotein</keyword>
<evidence type="ECO:0000256" key="13">
    <source>
        <dbReference type="ARBA" id="ARBA00057335"/>
    </source>
</evidence>
<dbReference type="GO" id="GO:0042545">
    <property type="term" value="P:cell wall modification"/>
    <property type="evidence" value="ECO:0007669"/>
    <property type="project" value="UniProtKB-UniRule"/>
</dbReference>
<dbReference type="GO" id="GO:0030599">
    <property type="term" value="F:pectinesterase activity"/>
    <property type="evidence" value="ECO:0007669"/>
    <property type="project" value="UniProtKB-UniRule"/>
</dbReference>
<organism evidence="17 18">
    <name type="scientific">Mikania micrantha</name>
    <name type="common">bitter vine</name>
    <dbReference type="NCBI Taxonomy" id="192012"/>
    <lineage>
        <taxon>Eukaryota</taxon>
        <taxon>Viridiplantae</taxon>
        <taxon>Streptophyta</taxon>
        <taxon>Embryophyta</taxon>
        <taxon>Tracheophyta</taxon>
        <taxon>Spermatophyta</taxon>
        <taxon>Magnoliopsida</taxon>
        <taxon>eudicotyledons</taxon>
        <taxon>Gunneridae</taxon>
        <taxon>Pentapetalae</taxon>
        <taxon>asterids</taxon>
        <taxon>campanulids</taxon>
        <taxon>Asterales</taxon>
        <taxon>Asteraceae</taxon>
        <taxon>Asteroideae</taxon>
        <taxon>Heliantheae alliance</taxon>
        <taxon>Eupatorieae</taxon>
        <taxon>Mikania</taxon>
    </lineage>
</organism>
<keyword evidence="6" id="KW-0964">Secreted</keyword>
<dbReference type="InterPro" id="IPR000070">
    <property type="entry name" value="Pectinesterase_cat"/>
</dbReference>
<comment type="subcellular location">
    <subcellularLocation>
        <location evidence="1">Secreted</location>
        <location evidence="1">Cell wall</location>
    </subcellularLocation>
</comment>
<accession>A0A5N6P2S9</accession>
<keyword evidence="5" id="KW-0134">Cell wall</keyword>
<comment type="function">
    <text evidence="13">Acts in the modification of cell walls via demethylesterification of cell wall pectin.</text>
</comment>
<evidence type="ECO:0000256" key="15">
    <source>
        <dbReference type="RuleBase" id="RU000589"/>
    </source>
</evidence>
<feature type="domain" description="Pectinesterase catalytic" evidence="16">
    <location>
        <begin position="407"/>
        <end position="695"/>
    </location>
</feature>
<comment type="similarity">
    <text evidence="3">Belongs to the pectinesterase family.</text>
</comment>
<keyword evidence="9 15" id="KW-0063">Aspartyl esterase</keyword>
<dbReference type="GO" id="GO:0045490">
    <property type="term" value="P:pectin catabolic process"/>
    <property type="evidence" value="ECO:0007669"/>
    <property type="project" value="UniProtKB-UniRule"/>
</dbReference>
<evidence type="ECO:0000256" key="7">
    <source>
        <dbReference type="ARBA" id="ARBA00022729"/>
    </source>
</evidence>
<evidence type="ECO:0000256" key="2">
    <source>
        <dbReference type="ARBA" id="ARBA00005184"/>
    </source>
</evidence>
<evidence type="ECO:0000256" key="1">
    <source>
        <dbReference type="ARBA" id="ARBA00004191"/>
    </source>
</evidence>
<dbReference type="SUPFAM" id="SSF51126">
    <property type="entry name" value="Pectin lyase-like"/>
    <property type="match status" value="2"/>
</dbReference>
<dbReference type="UniPathway" id="UPA00545">
    <property type="reaction ID" value="UER00823"/>
</dbReference>
<dbReference type="FunFam" id="2.160.20.10:FF:000033">
    <property type="entry name" value="Pectinesterase"/>
    <property type="match status" value="1"/>
</dbReference>
<evidence type="ECO:0000256" key="4">
    <source>
        <dbReference type="ARBA" id="ARBA00013229"/>
    </source>
</evidence>
<evidence type="ECO:0000256" key="9">
    <source>
        <dbReference type="ARBA" id="ARBA00023085"/>
    </source>
</evidence>
<reference evidence="17 18" key="1">
    <citation type="submission" date="2019-05" db="EMBL/GenBank/DDBJ databases">
        <title>Mikania micrantha, genome provides insights into the molecular mechanism of rapid growth.</title>
        <authorList>
            <person name="Liu B."/>
        </authorList>
    </citation>
    <scope>NUCLEOTIDE SEQUENCE [LARGE SCALE GENOMIC DNA]</scope>
    <source>
        <strain evidence="17">NLD-2019</strain>
        <tissue evidence="17">Leaf</tissue>
    </source>
</reference>
<name>A0A5N6P2S9_9ASTR</name>
<gene>
    <name evidence="17" type="ORF">E3N88_14468</name>
</gene>
<keyword evidence="7" id="KW-0732">Signal</keyword>
<evidence type="ECO:0000256" key="8">
    <source>
        <dbReference type="ARBA" id="ARBA00022801"/>
    </source>
</evidence>
<sequence length="700" mass="77211">MNRVIEQSGIYDFFLLINNISRHHRHHHHHHHRRRKVSCDGNVWRNSRLVSEYAVQLVLTVDQKGCGNFTSLQQAVDAVPDSSLSTTLIILNSGTYREKVLVNQNKTNLIIEGQGYLNTEITWNDTANSTGGTVYSATVSVFAQNFIAYNISFKNTAPPPYQGAVGAQAVALRIAGDQAAFYGCGFFGAQDTLHDDRGRHYFKNCFIQGSIDFIFGNGRSLYQDSILNSIASDVVQSGGGISGAITAHGRDSEDEKTGFSFVYCSIEGSGRVWLGRAWGAYATVVFLKTYMTEVVSSDGWNDWKDSSRDQTIFFGEYGCSGIGANTTFRVPYAKTLSEEEAASFMDISFIDGNKWLLPNEGATQCLCPTTDWDKRNEHNVTFLWRLACDQTKWKSPLIAKYGVAVTLTVDQKGCGKFNSLQKAVDAVPEKASKPTLIILDAGTYKEKVNVKVTKSNLIIQGQGYQNTFIVWNDTAAKSNGTIYSYSVGVFASKFIAQDISFKNIAPLPKPGMIGGQAVAFRIAGDQAAFYSCGFYGFQDTLHDDIGRHYFKRCFIEGTIDFIFGNGRSLYEDCTVNSVATGAGINGAIAAQQRASLQEKTGFSFVNCKITGKGNLWLGRAWGVYSTIVYIKTVMPAIIAPEGWNDWKDPSRDQKVFFGEHACTGPGSNFKSRVKYAKQLSVADATPFMSIAYIDGKDWIH</sequence>
<evidence type="ECO:0000256" key="5">
    <source>
        <dbReference type="ARBA" id="ARBA00022512"/>
    </source>
</evidence>
<dbReference type="Proteomes" id="UP000326396">
    <property type="component" value="Linkage Group LG15"/>
</dbReference>
<dbReference type="OrthoDB" id="2019149at2759"/>
<dbReference type="EMBL" id="SZYD01000007">
    <property type="protein sequence ID" value="KAD5803108.1"/>
    <property type="molecule type" value="Genomic_DNA"/>
</dbReference>
<feature type="active site" evidence="14">
    <location>
        <position position="560"/>
    </location>
</feature>
<comment type="pathway">
    <text evidence="2 15">Glycan metabolism; pectin degradation; 2-dehydro-3-deoxy-D-gluconate from pectin: step 1/5.</text>
</comment>
<feature type="active site" evidence="14">
    <location>
        <position position="212"/>
    </location>
</feature>
<evidence type="ECO:0000259" key="16">
    <source>
        <dbReference type="Pfam" id="PF01095"/>
    </source>
</evidence>
<dbReference type="InterPro" id="IPR011050">
    <property type="entry name" value="Pectin_lyase_fold/virulence"/>
</dbReference>
<feature type="domain" description="Pectinesterase catalytic" evidence="16">
    <location>
        <begin position="60"/>
        <end position="353"/>
    </location>
</feature>
<dbReference type="PROSITE" id="PS00503">
    <property type="entry name" value="PECTINESTERASE_2"/>
    <property type="match status" value="2"/>
</dbReference>
<evidence type="ECO:0000313" key="18">
    <source>
        <dbReference type="Proteomes" id="UP000326396"/>
    </source>
</evidence>
<evidence type="ECO:0000256" key="11">
    <source>
        <dbReference type="ARBA" id="ARBA00023316"/>
    </source>
</evidence>
<dbReference type="PANTHER" id="PTHR31321:SF73">
    <property type="entry name" value="PECTINESTERASE 14-RELATED"/>
    <property type="match status" value="1"/>
</dbReference>
<protein>
    <recommendedName>
        <fullName evidence="4 15">Pectinesterase</fullName>
        <ecNumber evidence="4 15">3.1.1.11</ecNumber>
    </recommendedName>
</protein>
<dbReference type="EC" id="3.1.1.11" evidence="4 15"/>
<dbReference type="InterPro" id="IPR012334">
    <property type="entry name" value="Pectin_lyas_fold"/>
</dbReference>
<keyword evidence="18" id="KW-1185">Reference proteome</keyword>
<dbReference type="Gene3D" id="2.160.20.10">
    <property type="entry name" value="Single-stranded right-handed beta-helix, Pectin lyase-like"/>
    <property type="match status" value="2"/>
</dbReference>
<evidence type="ECO:0000256" key="12">
    <source>
        <dbReference type="ARBA" id="ARBA00047928"/>
    </source>
</evidence>
<evidence type="ECO:0000313" key="17">
    <source>
        <dbReference type="EMBL" id="KAD5803108.1"/>
    </source>
</evidence>
<dbReference type="InterPro" id="IPR033131">
    <property type="entry name" value="Pectinesterase_Asp_AS"/>
</dbReference>
<keyword evidence="11" id="KW-0961">Cell wall biogenesis/degradation</keyword>
<proteinExistence type="inferred from homology"/>
<dbReference type="AlphaFoldDB" id="A0A5N6P2S9"/>
<dbReference type="PANTHER" id="PTHR31321">
    <property type="entry name" value="ACYL-COA THIOESTER HYDROLASE YBHC-RELATED"/>
    <property type="match status" value="1"/>
</dbReference>
<comment type="caution">
    <text evidence="17">The sequence shown here is derived from an EMBL/GenBank/DDBJ whole genome shotgun (WGS) entry which is preliminary data.</text>
</comment>
<evidence type="ECO:0000256" key="14">
    <source>
        <dbReference type="PROSITE-ProRule" id="PRU10040"/>
    </source>
</evidence>
<comment type="catalytic activity">
    <reaction evidence="12 15">
        <text>[(1-&gt;4)-alpha-D-galacturonosyl methyl ester](n) + n H2O = [(1-&gt;4)-alpha-D-galacturonosyl](n) + n methanol + n H(+)</text>
        <dbReference type="Rhea" id="RHEA:22380"/>
        <dbReference type="Rhea" id="RHEA-COMP:14570"/>
        <dbReference type="Rhea" id="RHEA-COMP:14573"/>
        <dbReference type="ChEBI" id="CHEBI:15377"/>
        <dbReference type="ChEBI" id="CHEBI:15378"/>
        <dbReference type="ChEBI" id="CHEBI:17790"/>
        <dbReference type="ChEBI" id="CHEBI:140522"/>
        <dbReference type="ChEBI" id="CHEBI:140523"/>
        <dbReference type="EC" id="3.1.1.11"/>
    </reaction>
</comment>
<evidence type="ECO:0000256" key="10">
    <source>
        <dbReference type="ARBA" id="ARBA00023180"/>
    </source>
</evidence>
<keyword evidence="8 15" id="KW-0378">Hydrolase</keyword>
<evidence type="ECO:0000256" key="3">
    <source>
        <dbReference type="ARBA" id="ARBA00008891"/>
    </source>
</evidence>